<evidence type="ECO:0000259" key="1">
    <source>
        <dbReference type="Pfam" id="PF13333"/>
    </source>
</evidence>
<name>Q2VHT7_9LACT</name>
<dbReference type="InterPro" id="IPR050900">
    <property type="entry name" value="Transposase_IS3/IS150/IS904"/>
</dbReference>
<gene>
    <name evidence="2" type="primary">tnpB-IS981</name>
    <name evidence="2" type="ORF">pSK11A_6</name>
</gene>
<accession>Q2VHT7</accession>
<sequence length="107" mass="13011">MAQTIQTLALNVRLSCQLLDVPESSYYERINRHPSKTQLRRQYPYHNASLESWHGHLKREWVYQFKYKNFEEAYQSIFWYIEAFYNSKRIHQSLGYLTPNQFEKVSA</sequence>
<keyword evidence="2" id="KW-0614">Plasmid</keyword>
<evidence type="ECO:0000313" key="2">
    <source>
        <dbReference type="EMBL" id="ABA47323.1"/>
    </source>
</evidence>
<dbReference type="AlphaFoldDB" id="Q2VHT7"/>
<dbReference type="SUPFAM" id="SSF53098">
    <property type="entry name" value="Ribonuclease H-like"/>
    <property type="match status" value="1"/>
</dbReference>
<reference evidence="2" key="1">
    <citation type="journal article" date="2005" name="Appl. Environ. Microbiol.">
        <title>Complete sequences of four plasmids of Lactococcus lactis subsp. cremoris SK11 reveal extensive adaptation to the dairy environment.</title>
        <authorList>
            <person name="Siezen R.J."/>
            <person name="Renckens B."/>
            <person name="van Swam I."/>
            <person name="Peters S."/>
            <person name="van Kranenburg R."/>
            <person name="Kleerebezem M."/>
            <person name="de Vos W.M."/>
        </authorList>
    </citation>
    <scope>NUCLEOTIDE SEQUENCE</scope>
    <source>
        <strain evidence="2">SK11</strain>
        <plasmid evidence="2">pSK11A</plasmid>
    </source>
</reference>
<dbReference type="GO" id="GO:0015074">
    <property type="term" value="P:DNA integration"/>
    <property type="evidence" value="ECO:0007669"/>
    <property type="project" value="InterPro"/>
</dbReference>
<proteinExistence type="predicted"/>
<organism evidence="2">
    <name type="scientific">Lactococcus lactis</name>
    <dbReference type="NCBI Taxonomy" id="1358"/>
    <lineage>
        <taxon>Bacteria</taxon>
        <taxon>Bacillati</taxon>
        <taxon>Bacillota</taxon>
        <taxon>Bacilli</taxon>
        <taxon>Lactobacillales</taxon>
        <taxon>Streptococcaceae</taxon>
        <taxon>Lactococcus</taxon>
    </lineage>
</organism>
<dbReference type="PANTHER" id="PTHR46889:SF7">
    <property type="entry name" value="TRANSPOSASE FOR INSERTION SEQUENCE ELEMENT IS904"/>
    <property type="match status" value="1"/>
</dbReference>
<dbReference type="InterPro" id="IPR012337">
    <property type="entry name" value="RNaseH-like_sf"/>
</dbReference>
<feature type="domain" description="Integrase catalytic" evidence="1">
    <location>
        <begin position="51"/>
        <end position="104"/>
    </location>
</feature>
<dbReference type="PANTHER" id="PTHR46889">
    <property type="entry name" value="TRANSPOSASE INSF FOR INSERTION SEQUENCE IS3B-RELATED"/>
    <property type="match status" value="1"/>
</dbReference>
<dbReference type="InterPro" id="IPR001584">
    <property type="entry name" value="Integrase_cat-core"/>
</dbReference>
<dbReference type="Pfam" id="PF13333">
    <property type="entry name" value="rve_2"/>
    <property type="match status" value="1"/>
</dbReference>
<protein>
    <submittedName>
        <fullName evidence="2">Truncated transposase B</fullName>
    </submittedName>
</protein>
<dbReference type="EMBL" id="DQ149242">
    <property type="protein sequence ID" value="ABA47323.1"/>
    <property type="molecule type" value="Genomic_DNA"/>
</dbReference>
<geneLocation type="plasmid" evidence="2">
    <name>pSK11A</name>
</geneLocation>